<feature type="coiled-coil region" evidence="1">
    <location>
        <begin position="3312"/>
        <end position="3361"/>
    </location>
</feature>
<feature type="region of interest" description="Disordered" evidence="2">
    <location>
        <begin position="918"/>
        <end position="947"/>
    </location>
</feature>
<feature type="region of interest" description="Disordered" evidence="2">
    <location>
        <begin position="2477"/>
        <end position="2497"/>
    </location>
</feature>
<feature type="compositionally biased region" description="Polar residues" evidence="2">
    <location>
        <begin position="2747"/>
        <end position="2768"/>
    </location>
</feature>
<feature type="coiled-coil region" evidence="1">
    <location>
        <begin position="137"/>
        <end position="164"/>
    </location>
</feature>
<evidence type="ECO:0000313" key="3">
    <source>
        <dbReference type="EMBL" id="CAF0756191.1"/>
    </source>
</evidence>
<feature type="compositionally biased region" description="Polar residues" evidence="2">
    <location>
        <begin position="2488"/>
        <end position="2497"/>
    </location>
</feature>
<evidence type="ECO:0000313" key="5">
    <source>
        <dbReference type="Proteomes" id="UP000663829"/>
    </source>
</evidence>
<feature type="region of interest" description="Disordered" evidence="2">
    <location>
        <begin position="1212"/>
        <end position="1254"/>
    </location>
</feature>
<dbReference type="EMBL" id="CAJOBC010000099">
    <property type="protein sequence ID" value="CAF3536501.1"/>
    <property type="molecule type" value="Genomic_DNA"/>
</dbReference>
<proteinExistence type="predicted"/>
<evidence type="ECO:0000256" key="1">
    <source>
        <dbReference type="SAM" id="Coils"/>
    </source>
</evidence>
<feature type="compositionally biased region" description="Low complexity" evidence="2">
    <location>
        <begin position="1342"/>
        <end position="1359"/>
    </location>
</feature>
<organism evidence="3 5">
    <name type="scientific">Didymodactylos carnosus</name>
    <dbReference type="NCBI Taxonomy" id="1234261"/>
    <lineage>
        <taxon>Eukaryota</taxon>
        <taxon>Metazoa</taxon>
        <taxon>Spiralia</taxon>
        <taxon>Gnathifera</taxon>
        <taxon>Rotifera</taxon>
        <taxon>Eurotatoria</taxon>
        <taxon>Bdelloidea</taxon>
        <taxon>Philodinida</taxon>
        <taxon>Philodinidae</taxon>
        <taxon>Didymodactylos</taxon>
    </lineage>
</organism>
<feature type="compositionally biased region" description="Low complexity" evidence="2">
    <location>
        <begin position="1140"/>
        <end position="1149"/>
    </location>
</feature>
<dbReference type="OrthoDB" id="10072018at2759"/>
<gene>
    <name evidence="3" type="ORF">GPM918_LOCUS1123</name>
    <name evidence="4" type="ORF">SRO942_LOCUS1123</name>
</gene>
<feature type="region of interest" description="Disordered" evidence="2">
    <location>
        <begin position="1140"/>
        <end position="1196"/>
    </location>
</feature>
<accession>A0A813PVS3</accession>
<reference evidence="3" key="1">
    <citation type="submission" date="2021-02" db="EMBL/GenBank/DDBJ databases">
        <authorList>
            <person name="Nowell W R."/>
        </authorList>
    </citation>
    <scope>NUCLEOTIDE SEQUENCE</scope>
</reference>
<feature type="region of interest" description="Disordered" evidence="2">
    <location>
        <begin position="1456"/>
        <end position="1477"/>
    </location>
</feature>
<feature type="region of interest" description="Disordered" evidence="2">
    <location>
        <begin position="1339"/>
        <end position="1371"/>
    </location>
</feature>
<protein>
    <submittedName>
        <fullName evidence="3">Uncharacterized protein</fullName>
    </submittedName>
</protein>
<evidence type="ECO:0000313" key="4">
    <source>
        <dbReference type="EMBL" id="CAF3536501.1"/>
    </source>
</evidence>
<feature type="region of interest" description="Disordered" evidence="2">
    <location>
        <begin position="433"/>
        <end position="456"/>
    </location>
</feature>
<feature type="region of interest" description="Disordered" evidence="2">
    <location>
        <begin position="1805"/>
        <end position="1834"/>
    </location>
</feature>
<keyword evidence="1" id="KW-0175">Coiled coil</keyword>
<feature type="compositionally biased region" description="Basic and acidic residues" evidence="2">
    <location>
        <begin position="447"/>
        <end position="456"/>
    </location>
</feature>
<name>A0A813PVS3_9BILA</name>
<sequence>MGCSNARLLVQQSPLDENPHVISSKSKNSAAKTARLVQSSPFYVDDNLQNRVHLNGVDLVVERNGSYTLLLTPKTHKQLMPYVMRKKRFRILVDKTSSSTIDPCLSSTQTLTQQQANVQSEDSIISSTMESSKELKIKQKHNKRKQFDKNVEFIEQQANNELEKSKRQLDQQILGGTSIDDNLADDDDYLQSDDEGMMEEIITTVEEDKDLECKVKKKIETKKTIAEDPETHNKVTKVVKTEVTEITRTITINDQHDLERAKRELGIDDVTRFLPPNSSGTSMQQNIYNLPSSRHILPSYLTAMTNTTGTTWSDRPTITEIQEVRYDPNNEVVTSGDFGDERKEKALLPTHGVRQLIEQGDQLAGGIQDIQKQQKPIVNNDAALAGRGIDATISIKPSIYSSTSQKSDIEPITTVTPIVKSTPEPIIVKKKTKRSGGLCSCTSPRETTSDDERKQEQTKIVEKKSKLKKKTLVSPVGTITATADQVKSNQQITTAPISLELPKSVIDLQTTGKQLITDPVKQLIINKKQPLIDYFHSQVFSKANLLTSKSNNVLGQKISSRILDLLRYNRCSSWENVQGQVREEYGDQIPSSLFIQPMCETYETIFTTKEPQLLKLFENETTPSNDNVNLEFVEIVKQSVANKDKKPNIGYVATQFVNNVQDSLDRLTYTTTPPQYQNGNNKEQVTMRFKNNMKVLEEKTTTTTTKTKTSLVIERPLATKDSGITTSFSAESGEFHSGGDRSLSSGTMIDVHSPQLEQEPVLTSSAIVNDDQLNKITNKILSQTDNKPNTLAEAIAYDYLDLTDIDVVNSLGLPLEVAAKMKKVFLPIDPPNYGDDYKSNLVQVRRFGEPIAELDFADSNALEKINLPEDVAVHLRYAFEQPLDLREKQLKQLSYALQNTNDLEFAISPSHLSLSKHWQEQQNDLSASDSGYSMTTTSANDSSKQQLQQPLPTIIKIDFEPIAEPKTKLIPTQTQASTVVDDFANTLNDKDDSEKIDLDKATNEQLDKYELNQDLIQKIKQKDYGKDKTLGQQILDQEVNLDNGDQLKQLDLDNHQANILKQFFFPTTQAKQIPKKRIISYSPEPGRFVELTTLYNQSIESRGEGIADTKLIHIQEKQLSSDLHAMKRNAENEEFYYSPPQVSVPQQWPKPQPTEVASHDENKPPPIDIKQTEPVTSSTVIPKPVETKKRKSSGTGGIFACFSGKKSKSDAIRAASSGQAPITKLETPLATQSSTSPVLVQQTSRTTVSTKPPAIDYGLKDGKRIYIDEYRERPGLDMSYRPPNFETNFIILKPVTKSSEYEEQFHALSNDNHDDGNKLNSYTTPTIEQIQVPPVIDNQQASPSLLPKKSSVESSSSLHLEPRPPTFEIEKPSTITKSIEQQILITTSPSQNTTVSSLRGAAVQLPSVEFEKPGPVEANLSLNKQKTGKVKVSKTKKESSSTGGLCASCFGTKASKKQKQEGIEPKEKVTETKKTSDELVTRKDDNTGNKQQTVSTFNIPKVDLKGPTIDIKQPTLPNIEINQSVTSPPPPIDIETKKRDIPAFESKDSNFDLDLNVKNNITGEPLDKIHDKPTTSVIPEFSFSGSDLNLDLHKTKHSVSSFEVPDLNIHADSTKQMSSPATKFDIPDAPLESEIIHNHDLQVGEIPNIKLHEQNQPTVGLITDDINLNQQIPDYTIPDLKSLPKVDIEDGAYDIPHVEVDKTLISLPVGELPKLHIKDSDLDLHMKQKKIEVDADNMKSEGASGDFVVETPTVELPKVDLKGPSLDLNISGDSQKPIISTINIESQMPKVDVRDSSKGSYTLPKTVVETKSKKKKEKKVKKEKKEGNDNSGGGLFGVFKGKKLSKLTAPHGNLPSVEDSIRVPPQQVILTEPLKAPSTDLPKVSNVDFPTYDRPEVLINSKKNDFQIPAVSLPPLEGVVFPSQNTPDAFHFNRNSDQALRAPFVQLPEVEFTSNIPERQQKEVNFTKPSMPIVEMGLPLATPIIDMTKQQLPEKVLDNEIPTTLGKFSVNSPDFTSDVNKKATLIHPELSLAGTNYDSPSSLPAFGLDHKTEQIEALKSLDTSFEKSTISSITSPAWSADIKHEETSSSFEVPDVNLNLSKTSPPSFETDINLDSTIPKPNLSFNSEIIHDKDLQMGDVPDIKLYEQKQPTISVKQTAAPDLSKVPLPTSGDTTDVQLAISKPVVTKPQLIESTIPTPKKTTGGLCSCFGEKAAHKTITNATETTTALKSPKKKIQAPVANLPPVDLPALESTEVKKANGKPLKAPAVDLPPVDFSLSQSTEAALRTSPTKRPAPKKKLLDVSKPETPKILTDIVVPDIDIAQKPTTPEQIIPKDVNITPIEKPELSLRGPNISLEPLTKPVLLSNNEAKYSLNNSHIVSEVPDIKLKDISSVPVMTNVDHDNSQYINESNIGKKEIYTNLRKTSSSDMKAPVMEIPDLDLKVLSLDESEANISFKKHPHVTEEIVKTSTIIPPLSRQIDQQPQQQAPLTSRSDSGLEQIVSSHIHPSLTFGTDQSSTYDFSNSVSSGLGSEIIDGVAHKGYTLPSIKSTYENPEVRVIDDGKLISLKHEGGVRYDFNKKIMLDDDLRTKLLFRQEELKTLLEAEVSSTMEDFDGKKDQKHLQKIIQHSIDLIKDKKVSSYPELKTQLIMSHKNEAYIVDPVVNGLFIAIEKHNLDNIDRPEVAMAIRDMVKHSSKQSVDTMTYFNTGTTNKPEAIQQSPAKQPDTIPKLIVDSTQDARKIGATISKDNPSTDIVSSQNQTSPTMTKGKQKSPIESGDKHVSSKAANAGSSCLMCGRQPKSTENVDQKSSAAIAASGNTSSHSLLDERRRQQLNSSKNELATTIRDRIQLSSPPIKNMNEQSKDVDKIIRKTLQILLSPKVYSYEQVRNDLKTEHKQTFYLVDPIVDIVRDTLERCDIQNMQDKINIDILDSNIRQAQELYNQASGQQLLSPQELEYLKENQNNFIKSVKDTEKQEKKINKKQENELQKILDRTCEILSTQQAHTWDEIHQQLKREYPKTHDLDGRAIESIKAAHLVGRLKSQIPQDVIVVNVVNGAGDKYQQIRQSNLLTEKARQTLHKNKPSIVNSIVQLLLEHNKNLYKQSQIEKLVNETFDYLQNNKNNEFRTYDDLKNKLKRDHSDNHNVLIEQIVDVIEQAHVTSQFEDMDKNEVQTLMKDRLYGKPLILKEIHINLPPRQGAYMSQQQNSSYLNDVSGDSTHLSLTNGTNSHASRHVARGLSWREANERARILFYRGRHPAIHYDEKTAGFDVRMLLETQTGVQQEIPVTDEDVHRLLNTCGVQWDGANVISLIDRSEAYVKEAERDALKLIKESGTLDQLKIAQQQQKINDEQQQIINSSTNVS</sequence>
<dbReference type="EMBL" id="CAJNOQ010000099">
    <property type="protein sequence ID" value="CAF0756191.1"/>
    <property type="molecule type" value="Genomic_DNA"/>
</dbReference>
<feature type="compositionally biased region" description="Polar residues" evidence="2">
    <location>
        <begin position="2800"/>
        <end position="2824"/>
    </location>
</feature>
<feature type="compositionally biased region" description="Polar residues" evidence="2">
    <location>
        <begin position="1229"/>
        <end position="1250"/>
    </location>
</feature>
<dbReference type="Proteomes" id="UP000663829">
    <property type="component" value="Unassembled WGS sequence"/>
</dbReference>
<feature type="region of interest" description="Disordered" evidence="2">
    <location>
        <begin position="2744"/>
        <end position="2825"/>
    </location>
</feature>
<evidence type="ECO:0000256" key="2">
    <source>
        <dbReference type="SAM" id="MobiDB-lite"/>
    </source>
</evidence>
<feature type="compositionally biased region" description="Polar residues" evidence="2">
    <location>
        <begin position="920"/>
        <end position="947"/>
    </location>
</feature>
<comment type="caution">
    <text evidence="3">The sequence shown here is derived from an EMBL/GenBank/DDBJ whole genome shotgun (WGS) entry which is preliminary data.</text>
</comment>
<keyword evidence="5" id="KW-1185">Reference proteome</keyword>
<dbReference type="Proteomes" id="UP000681722">
    <property type="component" value="Unassembled WGS sequence"/>
</dbReference>
<feature type="compositionally biased region" description="Basic and acidic residues" evidence="2">
    <location>
        <begin position="1458"/>
        <end position="1477"/>
    </location>
</feature>
<feature type="compositionally biased region" description="Basic residues" evidence="2">
    <location>
        <begin position="1812"/>
        <end position="1822"/>
    </location>
</feature>